<dbReference type="Proteomes" id="UP000298138">
    <property type="component" value="Unassembled WGS sequence"/>
</dbReference>
<evidence type="ECO:0000256" key="4">
    <source>
        <dbReference type="PROSITE-ProRule" id="PRU00134"/>
    </source>
</evidence>
<dbReference type="STRING" id="341454.A0A4S2MY36"/>
<dbReference type="OrthoDB" id="5282002at2759"/>
<keyword evidence="5" id="KW-0732">Signal</keyword>
<protein>
    <recommendedName>
        <fullName evidence="6">MYND-type domain-containing protein</fullName>
    </recommendedName>
</protein>
<keyword evidence="2 4" id="KW-0863">Zinc-finger</keyword>
<dbReference type="InParanoid" id="A0A4S2MY36"/>
<organism evidence="7 8">
    <name type="scientific">Ascodesmis nigricans</name>
    <dbReference type="NCBI Taxonomy" id="341454"/>
    <lineage>
        <taxon>Eukaryota</taxon>
        <taxon>Fungi</taxon>
        <taxon>Dikarya</taxon>
        <taxon>Ascomycota</taxon>
        <taxon>Pezizomycotina</taxon>
        <taxon>Pezizomycetes</taxon>
        <taxon>Pezizales</taxon>
        <taxon>Ascodesmidaceae</taxon>
        <taxon>Ascodesmis</taxon>
    </lineage>
</organism>
<dbReference type="InterPro" id="IPR027974">
    <property type="entry name" value="DUF4470"/>
</dbReference>
<evidence type="ECO:0000313" key="8">
    <source>
        <dbReference type="Proteomes" id="UP000298138"/>
    </source>
</evidence>
<reference evidence="7 8" key="1">
    <citation type="submission" date="2019-04" db="EMBL/GenBank/DDBJ databases">
        <title>Comparative genomics and transcriptomics to analyze fruiting body development in filamentous ascomycetes.</title>
        <authorList>
            <consortium name="DOE Joint Genome Institute"/>
            <person name="Lutkenhaus R."/>
            <person name="Traeger S."/>
            <person name="Breuer J."/>
            <person name="Kuo A."/>
            <person name="Lipzen A."/>
            <person name="Pangilinan J."/>
            <person name="Dilworth D."/>
            <person name="Sandor L."/>
            <person name="Poggeler S."/>
            <person name="Barry K."/>
            <person name="Grigoriev I.V."/>
            <person name="Nowrousian M."/>
        </authorList>
    </citation>
    <scope>NUCLEOTIDE SEQUENCE [LARGE SCALE GENOMIC DNA]</scope>
    <source>
        <strain evidence="7 8">CBS 389.68</strain>
    </source>
</reference>
<feature type="signal peptide" evidence="5">
    <location>
        <begin position="1"/>
        <end position="20"/>
    </location>
</feature>
<proteinExistence type="predicted"/>
<evidence type="ECO:0000313" key="7">
    <source>
        <dbReference type="EMBL" id="TGZ81524.1"/>
    </source>
</evidence>
<name>A0A4S2MY36_9PEZI</name>
<accession>A0A4S2MY36</accession>
<dbReference type="EMBL" id="ML220119">
    <property type="protein sequence ID" value="TGZ81524.1"/>
    <property type="molecule type" value="Genomic_DNA"/>
</dbReference>
<dbReference type="Pfam" id="PF01753">
    <property type="entry name" value="zf-MYND"/>
    <property type="match status" value="1"/>
</dbReference>
<dbReference type="PROSITE" id="PS01360">
    <property type="entry name" value="ZF_MYND_1"/>
    <property type="match status" value="1"/>
</dbReference>
<gene>
    <name evidence="7" type="ORF">EX30DRAFT_363868</name>
</gene>
<keyword evidence="8" id="KW-1185">Reference proteome</keyword>
<dbReference type="SUPFAM" id="SSF144232">
    <property type="entry name" value="HIT/MYND zinc finger-like"/>
    <property type="match status" value="1"/>
</dbReference>
<sequence>MASMMLPCGNLACSVSGILACGNCFLIKYCSKECQKTHYKVHKSACKSPLSTASWAPGYTVQRRKPSFIASDNDEPLYSPYGHVQPKYLFGNIPSFDHLKFAGVDTADEDEINMLFAASGDLRNLITTVLGIASEKKVKVVLNDREPYVVIRNLLVLLLLGTNPESESDSKPYLETAIHLWFSAFLTPAMSETLKYVFNKHLGKMRSHSNMPNANESGLLATTVQLDNGPTIRCVLPRRVWNIFFTVMDSPPIPVVAATKSRHEVTMARSRVDYRERFLEQIHPQYRQSFAQYWEDGLVLPFSMSRKDFTVPNCTLFYQATLQWLLMDNANPLNSCPIKEIYTPSHSVPAPKYDTYGLLYFYVFRNLTDFHHRLVDTNKPSHHFSITCCSAQTIASSVPGITHHSFDLIEVSNITDNGYLGVPTTLRSIAVPLLKPTGRLISLFMNYFAELEHYLGPNIVNVWKKKEMELLMSILGKAGVQKYLFSPVTGLLNMAQIMSALPVFEDPDLKWDLYSDMLGLEEKAEKEGMRMLKVEKPHRFNVVGNRELESNPEKVMKIVKDAALSGTMGTETYVVWGRK</sequence>
<dbReference type="InterPro" id="IPR002893">
    <property type="entry name" value="Znf_MYND"/>
</dbReference>
<dbReference type="Pfam" id="PF14737">
    <property type="entry name" value="DUF4470"/>
    <property type="match status" value="1"/>
</dbReference>
<keyword evidence="3" id="KW-0862">Zinc</keyword>
<dbReference type="Gene3D" id="6.10.140.2220">
    <property type="match status" value="1"/>
</dbReference>
<evidence type="ECO:0000256" key="5">
    <source>
        <dbReference type="SAM" id="SignalP"/>
    </source>
</evidence>
<evidence type="ECO:0000256" key="2">
    <source>
        <dbReference type="ARBA" id="ARBA00022771"/>
    </source>
</evidence>
<feature type="domain" description="MYND-type" evidence="6">
    <location>
        <begin position="5"/>
        <end position="46"/>
    </location>
</feature>
<evidence type="ECO:0000256" key="3">
    <source>
        <dbReference type="ARBA" id="ARBA00022833"/>
    </source>
</evidence>
<evidence type="ECO:0000256" key="1">
    <source>
        <dbReference type="ARBA" id="ARBA00022723"/>
    </source>
</evidence>
<dbReference type="GO" id="GO:0008270">
    <property type="term" value="F:zinc ion binding"/>
    <property type="evidence" value="ECO:0007669"/>
    <property type="project" value="UniProtKB-KW"/>
</dbReference>
<dbReference type="PROSITE" id="PS50865">
    <property type="entry name" value="ZF_MYND_2"/>
    <property type="match status" value="1"/>
</dbReference>
<dbReference type="AlphaFoldDB" id="A0A4S2MY36"/>
<feature type="chain" id="PRO_5020782767" description="MYND-type domain-containing protein" evidence="5">
    <location>
        <begin position="21"/>
        <end position="579"/>
    </location>
</feature>
<keyword evidence="1" id="KW-0479">Metal-binding</keyword>
<evidence type="ECO:0000259" key="6">
    <source>
        <dbReference type="PROSITE" id="PS50865"/>
    </source>
</evidence>